<feature type="domain" description="GST C-terminal" evidence="4">
    <location>
        <begin position="101"/>
        <end position="226"/>
    </location>
</feature>
<dbReference type="FunFam" id="3.40.30.10:FF:000123">
    <property type="entry name" value="Glutathione transferase o1"/>
    <property type="match status" value="1"/>
</dbReference>
<evidence type="ECO:0000256" key="1">
    <source>
        <dbReference type="ARBA" id="ARBA00011067"/>
    </source>
</evidence>
<dbReference type="STRING" id="76193.A0A194QNZ4"/>
<dbReference type="SFLD" id="SFLDS00019">
    <property type="entry name" value="Glutathione_Transferase_(cytos"/>
    <property type="match status" value="1"/>
</dbReference>
<dbReference type="InParanoid" id="A0A194QNZ4"/>
<dbReference type="InterPro" id="IPR050983">
    <property type="entry name" value="GST_Omega/HSP26"/>
</dbReference>
<dbReference type="GO" id="GO:0005737">
    <property type="term" value="C:cytoplasm"/>
    <property type="evidence" value="ECO:0007669"/>
    <property type="project" value="InterPro"/>
</dbReference>
<dbReference type="InterPro" id="IPR036282">
    <property type="entry name" value="Glutathione-S-Trfase_C_sf"/>
</dbReference>
<dbReference type="Pfam" id="PF13417">
    <property type="entry name" value="GST_N_3"/>
    <property type="match status" value="1"/>
</dbReference>
<dbReference type="SUPFAM" id="SSF52833">
    <property type="entry name" value="Thioredoxin-like"/>
    <property type="match status" value="1"/>
</dbReference>
<dbReference type="Gene3D" id="1.20.1050.10">
    <property type="match status" value="1"/>
</dbReference>
<dbReference type="PRINTS" id="PR01625">
    <property type="entry name" value="GSTRNSFRASEO"/>
</dbReference>
<dbReference type="PROSITE" id="PS50405">
    <property type="entry name" value="GST_CTER"/>
    <property type="match status" value="1"/>
</dbReference>
<dbReference type="FunCoup" id="A0A194QNZ4">
    <property type="interactions" value="786"/>
</dbReference>
<dbReference type="PANTHER" id="PTHR43968">
    <property type="match status" value="1"/>
</dbReference>
<evidence type="ECO:0000313" key="6">
    <source>
        <dbReference type="Proteomes" id="UP000053240"/>
    </source>
</evidence>
<dbReference type="InterPro" id="IPR036249">
    <property type="entry name" value="Thioredoxin-like_sf"/>
</dbReference>
<dbReference type="Pfam" id="PF13410">
    <property type="entry name" value="GST_C_2"/>
    <property type="match status" value="1"/>
</dbReference>
<dbReference type="GO" id="GO:0045174">
    <property type="term" value="F:glutathione dehydrogenase (ascorbate) activity"/>
    <property type="evidence" value="ECO:0007669"/>
    <property type="project" value="TreeGrafter"/>
</dbReference>
<dbReference type="InterPro" id="IPR010987">
    <property type="entry name" value="Glutathione-S-Trfase_C-like"/>
</dbReference>
<proteinExistence type="inferred from homology"/>
<dbReference type="PANTHER" id="PTHR43968:SF6">
    <property type="entry name" value="GLUTATHIONE S-TRANSFERASE OMEGA"/>
    <property type="match status" value="1"/>
</dbReference>
<dbReference type="SFLD" id="SFLDG00358">
    <property type="entry name" value="Main_(cytGST)"/>
    <property type="match status" value="1"/>
</dbReference>
<keyword evidence="5" id="KW-0808">Transferase</keyword>
<dbReference type="GO" id="GO:0004364">
    <property type="term" value="F:glutathione transferase activity"/>
    <property type="evidence" value="ECO:0007669"/>
    <property type="project" value="InterPro"/>
</dbReference>
<reference evidence="5 6" key="1">
    <citation type="journal article" date="2015" name="Nat. Commun.">
        <title>Outbred genome sequencing and CRISPR/Cas9 gene editing in butterflies.</title>
        <authorList>
            <person name="Li X."/>
            <person name="Fan D."/>
            <person name="Zhang W."/>
            <person name="Liu G."/>
            <person name="Zhang L."/>
            <person name="Zhao L."/>
            <person name="Fang X."/>
            <person name="Chen L."/>
            <person name="Dong Y."/>
            <person name="Chen Y."/>
            <person name="Ding Y."/>
            <person name="Zhao R."/>
            <person name="Feng M."/>
            <person name="Zhu Y."/>
            <person name="Feng Y."/>
            <person name="Jiang X."/>
            <person name="Zhu D."/>
            <person name="Xiang H."/>
            <person name="Feng X."/>
            <person name="Li S."/>
            <person name="Wang J."/>
            <person name="Zhang G."/>
            <person name="Kronforst M.R."/>
            <person name="Wang W."/>
        </authorList>
    </citation>
    <scope>NUCLEOTIDE SEQUENCE [LARGE SCALE GENOMIC DNA]</scope>
    <source>
        <strain evidence="5">Ya'a_city_454_Pm</strain>
        <tissue evidence="5">Whole body</tissue>
    </source>
</reference>
<evidence type="ECO:0000259" key="4">
    <source>
        <dbReference type="PROSITE" id="PS50405"/>
    </source>
</evidence>
<protein>
    <submittedName>
        <fullName evidence="5">Glutathione S-transferase omega-1</fullName>
    </submittedName>
</protein>
<dbReference type="InterPro" id="IPR005442">
    <property type="entry name" value="GST_omega"/>
</dbReference>
<evidence type="ECO:0000256" key="2">
    <source>
        <dbReference type="ARBA" id="ARBA00023002"/>
    </source>
</evidence>
<accession>A0A194QNZ4</accession>
<dbReference type="EMBL" id="KQ461190">
    <property type="protein sequence ID" value="KPJ07248.1"/>
    <property type="molecule type" value="Genomic_DNA"/>
</dbReference>
<feature type="domain" description="GST N-terminal" evidence="3">
    <location>
        <begin position="17"/>
        <end position="96"/>
    </location>
</feature>
<name>A0A194QNZ4_PAPMA</name>
<dbReference type="Gene3D" id="3.40.30.10">
    <property type="entry name" value="Glutaredoxin"/>
    <property type="match status" value="1"/>
</dbReference>
<comment type="similarity">
    <text evidence="1">Belongs to the GST superfamily. Omega family.</text>
</comment>
<keyword evidence="2" id="KW-0560">Oxidoreductase</keyword>
<keyword evidence="6" id="KW-1185">Reference proteome</keyword>
<dbReference type="SUPFAM" id="SSF47616">
    <property type="entry name" value="GST C-terminal domain-like"/>
    <property type="match status" value="1"/>
</dbReference>
<dbReference type="GO" id="GO:0006749">
    <property type="term" value="P:glutathione metabolic process"/>
    <property type="evidence" value="ECO:0007669"/>
    <property type="project" value="TreeGrafter"/>
</dbReference>
<dbReference type="InterPro" id="IPR004045">
    <property type="entry name" value="Glutathione_S-Trfase_N"/>
</dbReference>
<evidence type="ECO:0000313" key="5">
    <source>
        <dbReference type="EMBL" id="KPJ07248.1"/>
    </source>
</evidence>
<evidence type="ECO:0000259" key="3">
    <source>
        <dbReference type="PROSITE" id="PS50404"/>
    </source>
</evidence>
<dbReference type="Proteomes" id="UP000053240">
    <property type="component" value="Unassembled WGS sequence"/>
</dbReference>
<organism evidence="5 6">
    <name type="scientific">Papilio machaon</name>
    <name type="common">Old World swallowtail butterfly</name>
    <dbReference type="NCBI Taxonomy" id="76193"/>
    <lineage>
        <taxon>Eukaryota</taxon>
        <taxon>Metazoa</taxon>
        <taxon>Ecdysozoa</taxon>
        <taxon>Arthropoda</taxon>
        <taxon>Hexapoda</taxon>
        <taxon>Insecta</taxon>
        <taxon>Pterygota</taxon>
        <taxon>Neoptera</taxon>
        <taxon>Endopterygota</taxon>
        <taxon>Lepidoptera</taxon>
        <taxon>Glossata</taxon>
        <taxon>Ditrysia</taxon>
        <taxon>Papilionoidea</taxon>
        <taxon>Papilionidae</taxon>
        <taxon>Papilioninae</taxon>
        <taxon>Papilio</taxon>
    </lineage>
</organism>
<dbReference type="FunFam" id="1.20.1050.10:FF:000009">
    <property type="entry name" value="Glutathione S-transferase omega-1"/>
    <property type="match status" value="1"/>
</dbReference>
<gene>
    <name evidence="5" type="ORF">RR48_07664</name>
</gene>
<dbReference type="PROSITE" id="PS50404">
    <property type="entry name" value="GST_NTER"/>
    <property type="match status" value="1"/>
</dbReference>
<dbReference type="InterPro" id="IPR040079">
    <property type="entry name" value="Glutathione_S-Trfase"/>
</dbReference>
<sequence length="254" mass="29179">MSEKHLQTGDELPAFGGKLRLFAMRFCPYAERSILVLNAKKIPYDHVFINLDQKPEWIFTFSPKGTVPALEYEQGKGIFDSNIINYYLDEKYPEVPLQPTDPLRKAQDKMLVEQLTGAQSAYYTAAFSSPSLTPSMVETYHKGLEVLQKELEVRKTKFLHGDEPGLVDYTIWPFLERFQALPLLGKQEFAIDKSKYDVLTKYIEEMKNVPAVKSYCLAPETHAKYIESRAKGNPDYNMLDTSAVCCMRPRKKKE</sequence>
<dbReference type="AlphaFoldDB" id="A0A194QNZ4"/>